<dbReference type="GeneID" id="60924613"/>
<dbReference type="InterPro" id="IPR012547">
    <property type="entry name" value="PDDEXK_9"/>
</dbReference>
<accession>A0A173VVT6</accession>
<dbReference type="InterPro" id="IPR018631">
    <property type="entry name" value="AAA-ATPase-like_dom"/>
</dbReference>
<dbReference type="EMBL" id="CP083680">
    <property type="protein sequence ID" value="UYU68143.1"/>
    <property type="molecule type" value="Genomic_DNA"/>
</dbReference>
<keyword evidence="2" id="KW-0067">ATP-binding</keyword>
<dbReference type="GO" id="GO:0005524">
    <property type="term" value="F:ATP binding"/>
    <property type="evidence" value="ECO:0007669"/>
    <property type="project" value="UniProtKB-KW"/>
</dbReference>
<feature type="domain" description="AAA-ATPase-like" evidence="1">
    <location>
        <begin position="9"/>
        <end position="228"/>
    </location>
</feature>
<dbReference type="AlphaFoldDB" id="A0A173VVT6"/>
<protein>
    <submittedName>
        <fullName evidence="2">ATP-binding protein</fullName>
    </submittedName>
</protein>
<evidence type="ECO:0000313" key="5">
    <source>
        <dbReference type="Proteomes" id="UP001156218"/>
    </source>
</evidence>
<proteinExistence type="predicted"/>
<sequence>MDAAIKKIPYGMTDFERIILENYYYVDKTQYIAKVEKVTSFFFFVRPRRFGKSLFLNMLGLYYDINQKDKFEKIFGNLYIGKHPTPDRNKYLVLTLNFSSVAANMDRLEETFNTYCKIVMDGFAERNAHLLGKEAVEKLHELKTGDALLGSLCQSAQNKGQKIYLILDEYDNFANNILVDYGNKRYRSITHGSGFFRSFLKVVKDYSSSVIERIFLTGVSPVTMDDLTSGFNIADNYSSSPIFNNMMGFNEQEVRTLIDYYKSYRELPHTTDELITIMKPWYDNYCFAMKALKEPSMYNSDMVLYFMNHYMLNEDIPDNMLDANIRTDYNKLRHLIHVDKTFGENASVVQEIVEKGSTTGIIANSFPAEDIIKPENFKSLLYYYGMLTISGMEMGEPILSVPNWAVREQLYGYMADIYKDSADLYLETDKLVDRMKRMAYKGEWENCFTYIADRLNAQSSVRDFIEGEAYVKTFILAYLGLTHYYIARPEYESNKGYADIFLQPRLLQLPDMVYSYCIEVKYAKRDASDTEIEKLLSNAKIQLKQYAASEWIHQDKGTTELKSIALVFQGWKLVRVEEV</sequence>
<dbReference type="Proteomes" id="UP000460317">
    <property type="component" value="Unassembled WGS sequence"/>
</dbReference>
<dbReference type="RefSeq" id="WP_011108823.1">
    <property type="nucleotide sequence ID" value="NZ_CAXKYD010000011.1"/>
</dbReference>
<dbReference type="EMBL" id="WCSB01000003">
    <property type="protein sequence ID" value="KAB4454209.1"/>
    <property type="molecule type" value="Genomic_DNA"/>
</dbReference>
<reference evidence="2 4" key="1">
    <citation type="journal article" date="2019" name="Nat. Med.">
        <title>A library of human gut bacterial isolates paired with longitudinal multiomics data enables mechanistic microbiome research.</title>
        <authorList>
            <person name="Poyet M."/>
            <person name="Groussin M."/>
            <person name="Gibbons S.M."/>
            <person name="Avila-Pacheco J."/>
            <person name="Jiang X."/>
            <person name="Kearney S.M."/>
            <person name="Perrotta A.R."/>
            <person name="Berdy B."/>
            <person name="Zhao S."/>
            <person name="Lieberman T.D."/>
            <person name="Swanson P.K."/>
            <person name="Smith M."/>
            <person name="Roesemann S."/>
            <person name="Alexander J.E."/>
            <person name="Rich S.A."/>
            <person name="Livny J."/>
            <person name="Vlamakis H."/>
            <person name="Clish C."/>
            <person name="Bullock K."/>
            <person name="Deik A."/>
            <person name="Scott J."/>
            <person name="Pierce K.A."/>
            <person name="Xavier R.J."/>
            <person name="Alm E.J."/>
        </authorList>
    </citation>
    <scope>NUCLEOTIDE SEQUENCE [LARGE SCALE GENOMIC DNA]</scope>
    <source>
        <strain evidence="2 4">BIOML-A165</strain>
    </source>
</reference>
<dbReference type="Proteomes" id="UP001156218">
    <property type="component" value="Chromosome"/>
</dbReference>
<evidence type="ECO:0000313" key="2">
    <source>
        <dbReference type="EMBL" id="KAB4454209.1"/>
    </source>
</evidence>
<dbReference type="Pfam" id="PF08011">
    <property type="entry name" value="PDDEXK_9"/>
    <property type="match status" value="1"/>
</dbReference>
<dbReference type="OMA" id="DANIRTD"/>
<gene>
    <name evidence="2" type="ORF">GAN93_04975</name>
    <name evidence="3" type="ORF">KQP68_07645</name>
</gene>
<organism evidence="2 4">
    <name type="scientific">Bacteroides thetaiotaomicron</name>
    <dbReference type="NCBI Taxonomy" id="818"/>
    <lineage>
        <taxon>Bacteria</taxon>
        <taxon>Pseudomonadati</taxon>
        <taxon>Bacteroidota</taxon>
        <taxon>Bacteroidia</taxon>
        <taxon>Bacteroidales</taxon>
        <taxon>Bacteroidaceae</taxon>
        <taxon>Bacteroides</taxon>
    </lineage>
</organism>
<evidence type="ECO:0000259" key="1">
    <source>
        <dbReference type="Pfam" id="PF09820"/>
    </source>
</evidence>
<keyword evidence="2" id="KW-0547">Nucleotide-binding</keyword>
<evidence type="ECO:0000313" key="4">
    <source>
        <dbReference type="Proteomes" id="UP000460317"/>
    </source>
</evidence>
<dbReference type="PANTHER" id="PTHR34825:SF2">
    <property type="entry name" value="AAA-ATPASE-LIKE DOMAIN-CONTAINING PROTEIN"/>
    <property type="match status" value="1"/>
</dbReference>
<reference evidence="3 5" key="2">
    <citation type="submission" date="2021-06" db="EMBL/GenBank/DDBJ databases">
        <title>Interrogation of the integrated mobile genetic elements in gut-associated Bacteroides with a consensus prediction approach.</title>
        <authorList>
            <person name="Campbell D.E."/>
            <person name="Leigh J.R."/>
            <person name="Kim T."/>
            <person name="England W."/>
            <person name="Whitaker R.J."/>
            <person name="Degnan P.H."/>
        </authorList>
    </citation>
    <scope>NUCLEOTIDE SEQUENCE [LARGE SCALE GENOMIC DNA]</scope>
    <source>
        <strain evidence="3 5">WAL8669</strain>
    </source>
</reference>
<dbReference type="Pfam" id="PF09820">
    <property type="entry name" value="AAA-ATPase_like"/>
    <property type="match status" value="1"/>
</dbReference>
<name>A0A173VVT6_BACT4</name>
<dbReference type="PANTHER" id="PTHR34825">
    <property type="entry name" value="CONSERVED PROTEIN, WITH A WEAK D-GALACTARATE DEHYDRATASE/ALTRONATE HYDROLASE DOMAIN"/>
    <property type="match status" value="1"/>
</dbReference>
<evidence type="ECO:0000313" key="3">
    <source>
        <dbReference type="EMBL" id="UYU68143.1"/>
    </source>
</evidence>